<evidence type="ECO:0000256" key="5">
    <source>
        <dbReference type="ARBA" id="ARBA00022989"/>
    </source>
</evidence>
<dbReference type="GO" id="GO:0016020">
    <property type="term" value="C:membrane"/>
    <property type="evidence" value="ECO:0007669"/>
    <property type="project" value="UniProtKB-SubCell"/>
</dbReference>
<dbReference type="GO" id="GO:0016757">
    <property type="term" value="F:glycosyltransferase activity"/>
    <property type="evidence" value="ECO:0007669"/>
    <property type="project" value="UniProtKB-KW"/>
</dbReference>
<keyword evidence="6 7" id="KW-0472">Membrane</keyword>
<sequence length="498" mass="52684">MEDGIGAEAAGVAGMAEPAARFVHRRVRPQAPRPFQKHDLDALAHAAAFGLCERHPQASAGRPLRPPWPVLLGPAAFVSGTALCAPGTSAAILAALFTVLVAASLILRLAAALFPPAPNPRRELDRAALPAMSVIVALHDEAAVIAGLARSLAALDYPRDRLEIVFAIEADDEETLDAARALARKHAIRVLPVPGTGPRTKPKALNLALRVARGELVAIYDAEDAPAPDQLRAAAEAFAADRRLACVQAPLGWYNGEDNWLTRQFALEYAVQFRALVPILSHLGWPVPLGGTSNVFRRIALEAAGGWDPFNVTEDADLGFRLVRAGWTIGWIAPATLEEAPISLGAWCAQRSRWLKGHLVSWLVQMRDPRGLARAGGAGAHAALHLTLGWNVLSALLHLPCLGVSLAILLAGLAAGTAPILWMGLLPGAYLTAMLSAALAARRAGIAARTADLVTMPAYWLLQGPAMVRALAEIARGDPHLWAKTEHGLSPARRAAGS</sequence>
<dbReference type="EMBL" id="SRXW01000003">
    <property type="protein sequence ID" value="TGY88126.1"/>
    <property type="molecule type" value="Genomic_DNA"/>
</dbReference>
<evidence type="ECO:0000256" key="6">
    <source>
        <dbReference type="ARBA" id="ARBA00023136"/>
    </source>
</evidence>
<evidence type="ECO:0000256" key="4">
    <source>
        <dbReference type="ARBA" id="ARBA00022692"/>
    </source>
</evidence>
<dbReference type="Proteomes" id="UP000308054">
    <property type="component" value="Unassembled WGS sequence"/>
</dbReference>
<dbReference type="OrthoDB" id="7431422at2"/>
<keyword evidence="4 7" id="KW-0812">Transmembrane</keyword>
<feature type="transmembrane region" description="Helical" evidence="7">
    <location>
        <begin position="395"/>
        <end position="414"/>
    </location>
</feature>
<proteinExistence type="predicted"/>
<evidence type="ECO:0000256" key="1">
    <source>
        <dbReference type="ARBA" id="ARBA00004141"/>
    </source>
</evidence>
<name>A0A4S2GYD4_9PROT</name>
<evidence type="ECO:0000256" key="3">
    <source>
        <dbReference type="ARBA" id="ARBA00022679"/>
    </source>
</evidence>
<dbReference type="AlphaFoldDB" id="A0A4S2GYD4"/>
<accession>A0A4S2GYD4</accession>
<reference evidence="8 9" key="1">
    <citation type="journal article" date="2017" name="Int. J. Syst. Evol. Microbiol.">
        <title>Marinicauda algicola sp. nov., isolated from a marine red alga Rhodosorus marinus.</title>
        <authorList>
            <person name="Jeong S.E."/>
            <person name="Jeon S.H."/>
            <person name="Chun B.H."/>
            <person name="Kim D.W."/>
            <person name="Jeon C.O."/>
        </authorList>
    </citation>
    <scope>NUCLEOTIDE SEQUENCE [LARGE SCALE GENOMIC DNA]</scope>
    <source>
        <strain evidence="8 9">JCM 31718</strain>
    </source>
</reference>
<evidence type="ECO:0000256" key="7">
    <source>
        <dbReference type="SAM" id="Phobius"/>
    </source>
</evidence>
<evidence type="ECO:0000313" key="9">
    <source>
        <dbReference type="Proteomes" id="UP000308054"/>
    </source>
</evidence>
<feature type="transmembrane region" description="Helical" evidence="7">
    <location>
        <begin position="127"/>
        <end position="149"/>
    </location>
</feature>
<dbReference type="RefSeq" id="WP_135995971.1">
    <property type="nucleotide sequence ID" value="NZ_CP071057.1"/>
</dbReference>
<dbReference type="Gene3D" id="3.90.550.10">
    <property type="entry name" value="Spore Coat Polysaccharide Biosynthesis Protein SpsA, Chain A"/>
    <property type="match status" value="1"/>
</dbReference>
<feature type="transmembrane region" description="Helical" evidence="7">
    <location>
        <begin position="92"/>
        <end position="115"/>
    </location>
</feature>
<comment type="caution">
    <text evidence="8">The sequence shown here is derived from an EMBL/GenBank/DDBJ whole genome shotgun (WGS) entry which is preliminary data.</text>
</comment>
<comment type="subcellular location">
    <subcellularLocation>
        <location evidence="1">Membrane</location>
        <topology evidence="1">Multi-pass membrane protein</topology>
    </subcellularLocation>
</comment>
<keyword evidence="2" id="KW-0328">Glycosyltransferase</keyword>
<evidence type="ECO:0000313" key="8">
    <source>
        <dbReference type="EMBL" id="TGY88126.1"/>
    </source>
</evidence>
<dbReference type="PANTHER" id="PTHR43867">
    <property type="entry name" value="CELLULOSE SYNTHASE CATALYTIC SUBUNIT A [UDP-FORMING]"/>
    <property type="match status" value="1"/>
</dbReference>
<keyword evidence="5 7" id="KW-1133">Transmembrane helix</keyword>
<gene>
    <name evidence="8" type="ORF">E5163_09800</name>
</gene>
<feature type="transmembrane region" description="Helical" evidence="7">
    <location>
        <begin position="420"/>
        <end position="441"/>
    </location>
</feature>
<dbReference type="SUPFAM" id="SSF53448">
    <property type="entry name" value="Nucleotide-diphospho-sugar transferases"/>
    <property type="match status" value="1"/>
</dbReference>
<dbReference type="Pfam" id="PF13641">
    <property type="entry name" value="Glyco_tranf_2_3"/>
    <property type="match status" value="1"/>
</dbReference>
<keyword evidence="9" id="KW-1185">Reference proteome</keyword>
<dbReference type="InterPro" id="IPR050321">
    <property type="entry name" value="Glycosyltr_2/OpgH_subfam"/>
</dbReference>
<protein>
    <submittedName>
        <fullName evidence="8">Glycosyltransferase</fullName>
    </submittedName>
</protein>
<evidence type="ECO:0000256" key="2">
    <source>
        <dbReference type="ARBA" id="ARBA00022676"/>
    </source>
</evidence>
<organism evidence="8 9">
    <name type="scientific">Marinicauda algicola</name>
    <dbReference type="NCBI Taxonomy" id="2029849"/>
    <lineage>
        <taxon>Bacteria</taxon>
        <taxon>Pseudomonadati</taxon>
        <taxon>Pseudomonadota</taxon>
        <taxon>Alphaproteobacteria</taxon>
        <taxon>Maricaulales</taxon>
        <taxon>Maricaulaceae</taxon>
        <taxon>Marinicauda</taxon>
    </lineage>
</organism>
<dbReference type="PANTHER" id="PTHR43867:SF2">
    <property type="entry name" value="CELLULOSE SYNTHASE CATALYTIC SUBUNIT A [UDP-FORMING]"/>
    <property type="match status" value="1"/>
</dbReference>
<keyword evidence="3 8" id="KW-0808">Transferase</keyword>
<dbReference type="InterPro" id="IPR029044">
    <property type="entry name" value="Nucleotide-diphossugar_trans"/>
</dbReference>